<feature type="compositionally biased region" description="Polar residues" evidence="1">
    <location>
        <begin position="89"/>
        <end position="113"/>
    </location>
</feature>
<proteinExistence type="predicted"/>
<protein>
    <submittedName>
        <fullName evidence="2">Uncharacterized protein</fullName>
    </submittedName>
</protein>
<evidence type="ECO:0000256" key="1">
    <source>
        <dbReference type="SAM" id="MobiDB-lite"/>
    </source>
</evidence>
<feature type="compositionally biased region" description="Basic and acidic residues" evidence="1">
    <location>
        <begin position="123"/>
        <end position="132"/>
    </location>
</feature>
<organism evidence="2 3">
    <name type="scientific">Synaphobranchus kaupii</name>
    <name type="common">Kaup's arrowtooth eel</name>
    <dbReference type="NCBI Taxonomy" id="118154"/>
    <lineage>
        <taxon>Eukaryota</taxon>
        <taxon>Metazoa</taxon>
        <taxon>Chordata</taxon>
        <taxon>Craniata</taxon>
        <taxon>Vertebrata</taxon>
        <taxon>Euteleostomi</taxon>
        <taxon>Actinopterygii</taxon>
        <taxon>Neopterygii</taxon>
        <taxon>Teleostei</taxon>
        <taxon>Anguilliformes</taxon>
        <taxon>Synaphobranchidae</taxon>
        <taxon>Synaphobranchus</taxon>
    </lineage>
</organism>
<gene>
    <name evidence="2" type="ORF">SKAU_G00065150</name>
</gene>
<accession>A0A9Q1G766</accession>
<dbReference type="AlphaFoldDB" id="A0A9Q1G766"/>
<keyword evidence="3" id="KW-1185">Reference proteome</keyword>
<reference evidence="2" key="1">
    <citation type="journal article" date="2023" name="Science">
        <title>Genome structures resolve the early diversification of teleost fishes.</title>
        <authorList>
            <person name="Parey E."/>
            <person name="Louis A."/>
            <person name="Montfort J."/>
            <person name="Bouchez O."/>
            <person name="Roques C."/>
            <person name="Iampietro C."/>
            <person name="Lluch J."/>
            <person name="Castinel A."/>
            <person name="Donnadieu C."/>
            <person name="Desvignes T."/>
            <person name="Floi Bucao C."/>
            <person name="Jouanno E."/>
            <person name="Wen M."/>
            <person name="Mejri S."/>
            <person name="Dirks R."/>
            <person name="Jansen H."/>
            <person name="Henkel C."/>
            <person name="Chen W.J."/>
            <person name="Zahm M."/>
            <person name="Cabau C."/>
            <person name="Klopp C."/>
            <person name="Thompson A.W."/>
            <person name="Robinson-Rechavi M."/>
            <person name="Braasch I."/>
            <person name="Lecointre G."/>
            <person name="Bobe J."/>
            <person name="Postlethwait J.H."/>
            <person name="Berthelot C."/>
            <person name="Roest Crollius H."/>
            <person name="Guiguen Y."/>
        </authorList>
    </citation>
    <scope>NUCLEOTIDE SEQUENCE</scope>
    <source>
        <strain evidence="2">WJC10195</strain>
    </source>
</reference>
<dbReference type="EMBL" id="JAINUF010000002">
    <property type="protein sequence ID" value="KAJ8375935.1"/>
    <property type="molecule type" value="Genomic_DNA"/>
</dbReference>
<evidence type="ECO:0000313" key="3">
    <source>
        <dbReference type="Proteomes" id="UP001152622"/>
    </source>
</evidence>
<feature type="compositionally biased region" description="Basic and acidic residues" evidence="1">
    <location>
        <begin position="63"/>
        <end position="76"/>
    </location>
</feature>
<dbReference type="Proteomes" id="UP001152622">
    <property type="component" value="Chromosome 2"/>
</dbReference>
<name>A0A9Q1G766_SYNKA</name>
<evidence type="ECO:0000313" key="2">
    <source>
        <dbReference type="EMBL" id="KAJ8375935.1"/>
    </source>
</evidence>
<sequence>MHSMYLGPRPQPRSYIKFAGQQRLSSATRERKCGRKNVRGRGNIGADPGSGLRTRGLGSESLRGPRDEPILKRQSEMEGFAQNGGPVSLATTTSCSRSTPGSTGPAHMSQTPDEGQRRPILRKYPDKKTKGP</sequence>
<comment type="caution">
    <text evidence="2">The sequence shown here is derived from an EMBL/GenBank/DDBJ whole genome shotgun (WGS) entry which is preliminary data.</text>
</comment>
<feature type="region of interest" description="Disordered" evidence="1">
    <location>
        <begin position="1"/>
        <end position="132"/>
    </location>
</feature>